<feature type="region of interest" description="Disordered" evidence="1">
    <location>
        <begin position="139"/>
        <end position="161"/>
    </location>
</feature>
<dbReference type="EMBL" id="JAVRQU010000008">
    <property type="protein sequence ID" value="KAK5699779.1"/>
    <property type="molecule type" value="Genomic_DNA"/>
</dbReference>
<protein>
    <submittedName>
        <fullName evidence="2">Uncharacterized protein</fullName>
    </submittedName>
</protein>
<proteinExistence type="predicted"/>
<evidence type="ECO:0000313" key="3">
    <source>
        <dbReference type="Proteomes" id="UP001310594"/>
    </source>
</evidence>
<sequence>MATEIFSQWAQVRTIMDGYQARIQRLDSETEAMHIELESIEQRGATLLQAIDAAAKQRIKLVEAVEATARDISRGVLDSVVPAQTEISPPATPHAMEVPPAQVIAKASQTSRESDLSGGLPQAVPPLGDLILPATPASAECEAPTTYDNEDDDEHDDDDDHESVDAAFAAMDARTAKAEASVKRKRDSSPVIGCTNAHISSNQTVGTSPSKKVRKLSECIHPIFPTIVSTLDGSGWVELRCGYCSCNAVLQRQTLLKGIAGFKQHYRTRHHDKLEAEEQFTSTHILEHAVYHHLLQEEAGKLLAGDLSAYHVPRVVGDVKKCTKRSKAKDGVAKG</sequence>
<gene>
    <name evidence="2" type="ORF">LTR97_005910</name>
</gene>
<evidence type="ECO:0000256" key="1">
    <source>
        <dbReference type="SAM" id="MobiDB-lite"/>
    </source>
</evidence>
<organism evidence="2 3">
    <name type="scientific">Elasticomyces elasticus</name>
    <dbReference type="NCBI Taxonomy" id="574655"/>
    <lineage>
        <taxon>Eukaryota</taxon>
        <taxon>Fungi</taxon>
        <taxon>Dikarya</taxon>
        <taxon>Ascomycota</taxon>
        <taxon>Pezizomycotina</taxon>
        <taxon>Dothideomycetes</taxon>
        <taxon>Dothideomycetidae</taxon>
        <taxon>Mycosphaerellales</taxon>
        <taxon>Teratosphaeriaceae</taxon>
        <taxon>Elasticomyces</taxon>
    </lineage>
</organism>
<name>A0AAN7W764_9PEZI</name>
<dbReference type="AlphaFoldDB" id="A0AAN7W764"/>
<reference evidence="2" key="1">
    <citation type="submission" date="2023-08" db="EMBL/GenBank/DDBJ databases">
        <title>Black Yeasts Isolated from many extreme environments.</title>
        <authorList>
            <person name="Coleine C."/>
            <person name="Stajich J.E."/>
            <person name="Selbmann L."/>
        </authorList>
    </citation>
    <scope>NUCLEOTIDE SEQUENCE</scope>
    <source>
        <strain evidence="2">CCFEE 5810</strain>
    </source>
</reference>
<evidence type="ECO:0000313" key="2">
    <source>
        <dbReference type="EMBL" id="KAK5699779.1"/>
    </source>
</evidence>
<feature type="compositionally biased region" description="Acidic residues" evidence="1">
    <location>
        <begin position="148"/>
        <end position="161"/>
    </location>
</feature>
<dbReference type="Proteomes" id="UP001310594">
    <property type="component" value="Unassembled WGS sequence"/>
</dbReference>
<accession>A0AAN7W764</accession>
<comment type="caution">
    <text evidence="2">The sequence shown here is derived from an EMBL/GenBank/DDBJ whole genome shotgun (WGS) entry which is preliminary data.</text>
</comment>